<organism evidence="1 2">
    <name type="scientific">Peribacillus frigoritolerans</name>
    <dbReference type="NCBI Taxonomy" id="450367"/>
    <lineage>
        <taxon>Bacteria</taxon>
        <taxon>Bacillati</taxon>
        <taxon>Bacillota</taxon>
        <taxon>Bacilli</taxon>
        <taxon>Bacillales</taxon>
        <taxon>Bacillaceae</taxon>
        <taxon>Peribacillus</taxon>
    </lineage>
</organism>
<protein>
    <submittedName>
        <fullName evidence="1">Uncharacterized protein</fullName>
    </submittedName>
</protein>
<name>A0A941FT50_9BACI</name>
<proteinExistence type="predicted"/>
<gene>
    <name evidence="1" type="ORF">KEH51_27315</name>
</gene>
<dbReference type="EMBL" id="JAGTPW010000077">
    <property type="protein sequence ID" value="MBR8646192.1"/>
    <property type="molecule type" value="Genomic_DNA"/>
</dbReference>
<dbReference type="Proteomes" id="UP000680045">
    <property type="component" value="Unassembled WGS sequence"/>
</dbReference>
<evidence type="ECO:0000313" key="2">
    <source>
        <dbReference type="Proteomes" id="UP000680045"/>
    </source>
</evidence>
<dbReference type="AlphaFoldDB" id="A0A941FT50"/>
<evidence type="ECO:0000313" key="1">
    <source>
        <dbReference type="EMBL" id="MBR8646192.1"/>
    </source>
</evidence>
<accession>A0A941FT50</accession>
<comment type="caution">
    <text evidence="1">The sequence shown here is derived from an EMBL/GenBank/DDBJ whole genome shotgun (WGS) entry which is preliminary data.</text>
</comment>
<reference evidence="1" key="1">
    <citation type="submission" date="2021-04" db="EMBL/GenBank/DDBJ databases">
        <title>Whole genome sequencing of Enterococci isolates from hospitalized patients.</title>
        <authorList>
            <person name="Ogoti B.M."/>
            <person name="Onyambu F.G."/>
        </authorList>
    </citation>
    <scope>NUCLEOTIDE SEQUENCE</scope>
    <source>
        <strain evidence="1">242</strain>
    </source>
</reference>
<sequence>MKPLQVSLATPFDIVGLARYSHDKICFPGVIVNCRSNIPSHVNGADIGWSAVAQTIKT</sequence>